<accession>A0A5B6UVS6</accession>
<evidence type="ECO:0000259" key="1">
    <source>
        <dbReference type="Pfam" id="PF17921"/>
    </source>
</evidence>
<dbReference type="InterPro" id="IPR041588">
    <property type="entry name" value="Integrase_H2C2"/>
</dbReference>
<sequence length="82" mass="9650">MLNGNRLENYKILSFVLVLMCVPKNFDVKREILREAHCNAYSIHPSSNKMYSDMKQMYWWPGMICEISEFVAKCLICQQVKA</sequence>
<dbReference type="Proteomes" id="UP000325315">
    <property type="component" value="Unassembled WGS sequence"/>
</dbReference>
<keyword evidence="3" id="KW-1185">Reference proteome</keyword>
<proteinExistence type="predicted"/>
<dbReference type="EMBL" id="SMMG02000009">
    <property type="protein sequence ID" value="KAA3462241.1"/>
    <property type="molecule type" value="Genomic_DNA"/>
</dbReference>
<gene>
    <name evidence="2" type="ORF">EPI10_028743</name>
</gene>
<protein>
    <submittedName>
        <fullName evidence="2">DNA/RNA polymerases superfamily protein</fullName>
    </submittedName>
</protein>
<dbReference type="OrthoDB" id="1938712at2759"/>
<evidence type="ECO:0000313" key="2">
    <source>
        <dbReference type="EMBL" id="KAA3462241.1"/>
    </source>
</evidence>
<dbReference type="PANTHER" id="PTHR47266">
    <property type="entry name" value="ENDONUCLEASE-RELATED"/>
    <property type="match status" value="1"/>
</dbReference>
<dbReference type="InterPro" id="IPR052160">
    <property type="entry name" value="Gypsy_RT_Integrase-like"/>
</dbReference>
<name>A0A5B6UVS6_9ROSI</name>
<feature type="domain" description="Integrase zinc-binding" evidence="1">
    <location>
        <begin position="28"/>
        <end position="82"/>
    </location>
</feature>
<dbReference type="Pfam" id="PF17921">
    <property type="entry name" value="Integrase_H2C2"/>
    <property type="match status" value="1"/>
</dbReference>
<dbReference type="Gene3D" id="1.10.340.70">
    <property type="match status" value="1"/>
</dbReference>
<organism evidence="2 3">
    <name type="scientific">Gossypium australe</name>
    <dbReference type="NCBI Taxonomy" id="47621"/>
    <lineage>
        <taxon>Eukaryota</taxon>
        <taxon>Viridiplantae</taxon>
        <taxon>Streptophyta</taxon>
        <taxon>Embryophyta</taxon>
        <taxon>Tracheophyta</taxon>
        <taxon>Spermatophyta</taxon>
        <taxon>Magnoliopsida</taxon>
        <taxon>eudicotyledons</taxon>
        <taxon>Gunneridae</taxon>
        <taxon>Pentapetalae</taxon>
        <taxon>rosids</taxon>
        <taxon>malvids</taxon>
        <taxon>Malvales</taxon>
        <taxon>Malvaceae</taxon>
        <taxon>Malvoideae</taxon>
        <taxon>Gossypium</taxon>
    </lineage>
</organism>
<dbReference type="AlphaFoldDB" id="A0A5B6UVS6"/>
<reference evidence="3" key="1">
    <citation type="journal article" date="2019" name="Plant Biotechnol. J.">
        <title>Genome sequencing of the Australian wild diploid species Gossypium australe highlights disease resistance and delayed gland morphogenesis.</title>
        <authorList>
            <person name="Cai Y."/>
            <person name="Cai X."/>
            <person name="Wang Q."/>
            <person name="Wang P."/>
            <person name="Zhang Y."/>
            <person name="Cai C."/>
            <person name="Xu Y."/>
            <person name="Wang K."/>
            <person name="Zhou Z."/>
            <person name="Wang C."/>
            <person name="Geng S."/>
            <person name="Li B."/>
            <person name="Dong Q."/>
            <person name="Hou Y."/>
            <person name="Wang H."/>
            <person name="Ai P."/>
            <person name="Liu Z."/>
            <person name="Yi F."/>
            <person name="Sun M."/>
            <person name="An G."/>
            <person name="Cheng J."/>
            <person name="Zhang Y."/>
            <person name="Shi Q."/>
            <person name="Xie Y."/>
            <person name="Shi X."/>
            <person name="Chang Y."/>
            <person name="Huang F."/>
            <person name="Chen Y."/>
            <person name="Hong S."/>
            <person name="Mi L."/>
            <person name="Sun Q."/>
            <person name="Zhang L."/>
            <person name="Zhou B."/>
            <person name="Peng R."/>
            <person name="Zhang X."/>
            <person name="Liu F."/>
        </authorList>
    </citation>
    <scope>NUCLEOTIDE SEQUENCE [LARGE SCALE GENOMIC DNA]</scope>
    <source>
        <strain evidence="3">cv. PA1801</strain>
    </source>
</reference>
<comment type="caution">
    <text evidence="2">The sequence shown here is derived from an EMBL/GenBank/DDBJ whole genome shotgun (WGS) entry which is preliminary data.</text>
</comment>
<evidence type="ECO:0000313" key="3">
    <source>
        <dbReference type="Proteomes" id="UP000325315"/>
    </source>
</evidence>